<dbReference type="AlphaFoldDB" id="A0A0M9AHD5"/>
<dbReference type="InterPro" id="IPR058376">
    <property type="entry name" value="DUF8063"/>
</dbReference>
<evidence type="ECO:0000313" key="1">
    <source>
        <dbReference type="EMBL" id="KOX91999.1"/>
    </source>
</evidence>
<dbReference type="RefSeq" id="WP_053969021.1">
    <property type="nucleotide sequence ID" value="NZ_LIUF01000005.1"/>
</dbReference>
<accession>A0A0M9AHD5</accession>
<evidence type="ECO:0000313" key="2">
    <source>
        <dbReference type="Proteomes" id="UP000037729"/>
    </source>
</evidence>
<reference evidence="1 2" key="1">
    <citation type="submission" date="2015-08" db="EMBL/GenBank/DDBJ databases">
        <title>Genomes of Isolates from Cabo Rojo, PR.</title>
        <authorList>
            <person name="Sanchez-Nieves R.L."/>
            <person name="Montalvo-Rodriguez R."/>
        </authorList>
    </citation>
    <scope>NUCLEOTIDE SEQUENCE [LARGE SCALE GENOMIC DNA]</scope>
    <source>
        <strain evidence="1 2">SL3</strain>
    </source>
</reference>
<dbReference type="STRING" id="1705562.AMS69_15750"/>
<comment type="caution">
    <text evidence="1">The sequence shown here is derived from an EMBL/GenBank/DDBJ whole genome shotgun (WGS) entry which is preliminary data.</text>
</comment>
<keyword evidence="2" id="KW-1185">Reference proteome</keyword>
<protein>
    <submittedName>
        <fullName evidence="1">Uncharacterized protein</fullName>
    </submittedName>
</protein>
<dbReference type="OrthoDB" id="222394at2157"/>
<dbReference type="PATRIC" id="fig|1705562.3.peg.4055"/>
<proteinExistence type="predicted"/>
<organism evidence="1 2">
    <name type="scientific">Haloarcula rubripromontorii</name>
    <dbReference type="NCBI Taxonomy" id="1705562"/>
    <lineage>
        <taxon>Archaea</taxon>
        <taxon>Methanobacteriati</taxon>
        <taxon>Methanobacteriota</taxon>
        <taxon>Stenosarchaea group</taxon>
        <taxon>Halobacteria</taxon>
        <taxon>Halobacteriales</taxon>
        <taxon>Haloarculaceae</taxon>
        <taxon>Haloarcula</taxon>
    </lineage>
</organism>
<dbReference type="EMBL" id="LIUF01000005">
    <property type="protein sequence ID" value="KOX91999.1"/>
    <property type="molecule type" value="Genomic_DNA"/>
</dbReference>
<sequence length="184" mass="19562">MNARTPILLILIVSCIALAAPAAAQETKNETATSTNVSAPDGAPSDVELVVDENVVVTDYRHEDGQMVIDFWSDEYKVISVAPQVDTGSEAGSVSFRAAVVDADTKTTVRVPSSGGVTLWTEQSIEQQRFHYLRKPNSFIITGPWSGEDVRNAALGSALGVVIAVLYEAVSAKIGSAQRGERLA</sequence>
<dbReference type="Pfam" id="PF26259">
    <property type="entry name" value="DUF8063"/>
    <property type="match status" value="1"/>
</dbReference>
<gene>
    <name evidence="1" type="ORF">AMS69_15750</name>
</gene>
<dbReference type="PROSITE" id="PS51257">
    <property type="entry name" value="PROKAR_LIPOPROTEIN"/>
    <property type="match status" value="1"/>
</dbReference>
<name>A0A0M9AHD5_9EURY</name>
<dbReference type="Proteomes" id="UP000037729">
    <property type="component" value="Unassembled WGS sequence"/>
</dbReference>